<evidence type="ECO:0008006" key="3">
    <source>
        <dbReference type="Google" id="ProtNLM"/>
    </source>
</evidence>
<dbReference type="RefSeq" id="XP_018074874.1">
    <property type="nucleotide sequence ID" value="XM_018214464.1"/>
</dbReference>
<evidence type="ECO:0000313" key="2">
    <source>
        <dbReference type="Proteomes" id="UP000070700"/>
    </source>
</evidence>
<accession>A0A194XK82</accession>
<gene>
    <name evidence="1" type="ORF">LY89DRAFT_682244</name>
</gene>
<dbReference type="Proteomes" id="UP000070700">
    <property type="component" value="Unassembled WGS sequence"/>
</dbReference>
<dbReference type="GeneID" id="28824190"/>
<organism evidence="1 2">
    <name type="scientific">Mollisia scopiformis</name>
    <name type="common">Conifer needle endophyte fungus</name>
    <name type="synonym">Phialocephala scopiformis</name>
    <dbReference type="NCBI Taxonomy" id="149040"/>
    <lineage>
        <taxon>Eukaryota</taxon>
        <taxon>Fungi</taxon>
        <taxon>Dikarya</taxon>
        <taxon>Ascomycota</taxon>
        <taxon>Pezizomycotina</taxon>
        <taxon>Leotiomycetes</taxon>
        <taxon>Helotiales</taxon>
        <taxon>Mollisiaceae</taxon>
        <taxon>Mollisia</taxon>
    </lineage>
</organism>
<name>A0A194XK82_MOLSC</name>
<dbReference type="AlphaFoldDB" id="A0A194XK82"/>
<dbReference type="InParanoid" id="A0A194XK82"/>
<evidence type="ECO:0000313" key="1">
    <source>
        <dbReference type="EMBL" id="KUJ20519.1"/>
    </source>
</evidence>
<dbReference type="OrthoDB" id="3558752at2759"/>
<sequence>MAEALAVIGSVSAVVQLIDFSGKCISKGVELYRSGDGILDENAAIELAANHLTTLRVQVEDRAVRLNDAELQNLCSAIASASSDLSEVLAEVRMQGNKTKWKTLRKAIRSVWSKDKILDLEHRLCSFRSELNLHITLRAK</sequence>
<reference evidence="1 2" key="1">
    <citation type="submission" date="2015-10" db="EMBL/GenBank/DDBJ databases">
        <title>Full genome of DAOMC 229536 Phialocephala scopiformis, a fungal endophyte of spruce producing the potent anti-insectan compound rugulosin.</title>
        <authorList>
            <consortium name="DOE Joint Genome Institute"/>
            <person name="Walker A.K."/>
            <person name="Frasz S.L."/>
            <person name="Seifert K.A."/>
            <person name="Miller J.D."/>
            <person name="Mondo S.J."/>
            <person name="Labutti K."/>
            <person name="Lipzen A."/>
            <person name="Dockter R."/>
            <person name="Kennedy M."/>
            <person name="Grigoriev I.V."/>
            <person name="Spatafora J.W."/>
        </authorList>
    </citation>
    <scope>NUCLEOTIDE SEQUENCE [LARGE SCALE GENOMIC DNA]</scope>
    <source>
        <strain evidence="1 2">CBS 120377</strain>
    </source>
</reference>
<keyword evidence="2" id="KW-1185">Reference proteome</keyword>
<dbReference type="EMBL" id="KQ947409">
    <property type="protein sequence ID" value="KUJ20519.1"/>
    <property type="molecule type" value="Genomic_DNA"/>
</dbReference>
<dbReference type="KEGG" id="psco:LY89DRAFT_682244"/>
<protein>
    <recommendedName>
        <fullName evidence="3">Fungal N-terminal domain-containing protein</fullName>
    </recommendedName>
</protein>
<proteinExistence type="predicted"/>